<evidence type="ECO:0000256" key="6">
    <source>
        <dbReference type="ARBA" id="ARBA00022782"/>
    </source>
</evidence>
<dbReference type="GO" id="GO:0005886">
    <property type="term" value="C:plasma membrane"/>
    <property type="evidence" value="ECO:0007669"/>
    <property type="project" value="TreeGrafter"/>
</dbReference>
<feature type="compositionally biased region" description="Polar residues" evidence="10">
    <location>
        <begin position="885"/>
        <end position="896"/>
    </location>
</feature>
<dbReference type="SUPFAM" id="SSF50729">
    <property type="entry name" value="PH domain-like"/>
    <property type="match status" value="2"/>
</dbReference>
<feature type="region of interest" description="Disordered" evidence="10">
    <location>
        <begin position="964"/>
        <end position="1029"/>
    </location>
</feature>
<feature type="domain" description="PH" evidence="11">
    <location>
        <begin position="15"/>
        <end position="122"/>
    </location>
</feature>
<dbReference type="PANTHER" id="PTHR10614">
    <property type="entry name" value="INSULIN RECEPTOR SUBSTRATE"/>
    <property type="match status" value="1"/>
</dbReference>
<dbReference type="SMART" id="SM01244">
    <property type="entry name" value="IRS"/>
    <property type="match status" value="1"/>
</dbReference>
<feature type="domain" description="IRS-type PTB" evidence="12">
    <location>
        <begin position="136"/>
        <end position="243"/>
    </location>
</feature>
<evidence type="ECO:0000256" key="2">
    <source>
        <dbReference type="ARBA" id="ARBA00015710"/>
    </source>
</evidence>
<dbReference type="PRINTS" id="PR00628">
    <property type="entry name" value="INSULINRSI"/>
</dbReference>
<evidence type="ECO:0000313" key="14">
    <source>
        <dbReference type="Proteomes" id="UP000494040"/>
    </source>
</evidence>
<dbReference type="OMA" id="EGPYMRM"/>
<dbReference type="GO" id="GO:0005158">
    <property type="term" value="F:insulin receptor binding"/>
    <property type="evidence" value="ECO:0007669"/>
    <property type="project" value="InterPro"/>
</dbReference>
<dbReference type="CDD" id="cd01204">
    <property type="entry name" value="PTB_IRS"/>
    <property type="match status" value="1"/>
</dbReference>
<dbReference type="OrthoDB" id="946068at2759"/>
<feature type="compositionally biased region" description="Polar residues" evidence="10">
    <location>
        <begin position="1013"/>
        <end position="1029"/>
    </location>
</feature>
<evidence type="ECO:0000256" key="10">
    <source>
        <dbReference type="SAM" id="MobiDB-lite"/>
    </source>
</evidence>
<evidence type="ECO:0000259" key="11">
    <source>
        <dbReference type="PROSITE" id="PS50003"/>
    </source>
</evidence>
<evidence type="ECO:0000256" key="1">
    <source>
        <dbReference type="ARBA" id="ARBA00011440"/>
    </source>
</evidence>
<evidence type="ECO:0000256" key="7">
    <source>
        <dbReference type="ARBA" id="ARBA00022943"/>
    </source>
</evidence>
<dbReference type="GeneID" id="106667510"/>
<feature type="region of interest" description="Disordered" evidence="10">
    <location>
        <begin position="1147"/>
        <end position="1169"/>
    </location>
</feature>
<dbReference type="SMART" id="SM00233">
    <property type="entry name" value="PH"/>
    <property type="match status" value="1"/>
</dbReference>
<feature type="compositionally biased region" description="Polar residues" evidence="10">
    <location>
        <begin position="469"/>
        <end position="495"/>
    </location>
</feature>
<name>A0A8I6RVP9_CIMLE</name>
<feature type="region of interest" description="Disordered" evidence="10">
    <location>
        <begin position="467"/>
        <end position="496"/>
    </location>
</feature>
<dbReference type="GO" id="GO:0048477">
    <property type="term" value="P:oogenesis"/>
    <property type="evidence" value="ECO:0007669"/>
    <property type="project" value="UniProtKB-KW"/>
</dbReference>
<feature type="region of interest" description="Disordered" evidence="10">
    <location>
        <begin position="272"/>
        <end position="333"/>
    </location>
</feature>
<dbReference type="AlphaFoldDB" id="A0A8I6RVP9"/>
<dbReference type="Pfam" id="PF00169">
    <property type="entry name" value="PH"/>
    <property type="match status" value="1"/>
</dbReference>
<dbReference type="Pfam" id="PF02174">
    <property type="entry name" value="IRS"/>
    <property type="match status" value="1"/>
</dbReference>
<dbReference type="InterPro" id="IPR039011">
    <property type="entry name" value="IRS"/>
</dbReference>
<evidence type="ECO:0000259" key="12">
    <source>
        <dbReference type="PROSITE" id="PS51064"/>
    </source>
</evidence>
<feature type="compositionally biased region" description="Gly residues" evidence="10">
    <location>
        <begin position="279"/>
        <end position="289"/>
    </location>
</feature>
<sequence>MLSKNTGTKALTGGDIVKEGYLKKFKARASIITMRKKYFVLRGDSAEDSARLEYYDSEKKFRSNCPPKRSITLKTCFNINKRSDTKQKYVIALYTRNDCFCVVLETEEEMVDWLKAMLELQIGEATPVGDPIRPNFEHVWQVTVCNKELGAKRGIVGLYRLCLTDQSLSLVGPISSEDRINSIEFSLQKIRRCGWVDNFFYMEVGQCTVTGAGNLWMTAEDPNIAENISTTILNACMKCPKKDSIQAKIRNHRMGQTNESSKPITLIQRWPTHTASSGSSGGGGSGGLGVNHQRTYSFPLSPIPPTRRASTGTRPTKYITSTSPQSSLTGVRGRADTMPSRARATSECNPHLPTPNRNFTSSQFMQHSSNNRCISYSPPVASSPVSPASAACSTDSAGSSLSMDGDAIDGQWEDTGRYCHSLTPDEPVILEENSDDYSPWPGIREDEKLNNYVHSEPMFNHSIDGYRKNATNTGKSNSPSQGSYLDSPCGSSPLDTGNYLPMSPAENRVNIFGRTTINHSRGSSLAEDGYVPMAPAASDDGYVDMDHGSNRNRSDRYQSGELSTGSSCSITSGTPSTDIRFSEYQLDKVSSYFPAEDDIPNNDRPVRAYSVGSRPTNNKNRSEIISANTCERTRAFSVGSKNVRPINTMRLSMINQQPLSSSHSSVEPCDDMMVLDFSKKHRFRFRKKLSSNERLSVPGGSVSTLSSTASSYSTAEGSYIDMSSPRISPSLAPSPPKMSRLASFLGKSPPKHSLQDILSINKASPPVSGYPSPSLGRVPETEPGYVEMTVGSDSSQGMTISKTTNKNNNQDDAYVNMKPGNGTVVPVIAKNTNKPRVETFPLMENVKNNTFTSSTSNVFGGRNKDDYLDMSLKRKIPLIEDNNNSKVIVDNSSPKNQPDDYVEMNLGSDSKPKPSTYSGEDESDYLNMSGTKDTKTSDSRYISQPITIQFSSKETSVSPIYSIAGRKHSTGTPPKVPSYLPLSSSPSSITSPYSTMTRSKQRPNQSREDSRESLLTPTPSGSTIFPFNLCSPVNSPENYESSPKCPVDGTSGTIRLSYGDNSHSENDLSTLHTRSESVGDYVNYDPRGLSNTDQEYTLMEPSRSSFSSSSPTAIPCRKTSAPSLGAAKLKPMEKLLSGLGNSFNSLSMSSSTAANPPSPINSESDTSTLVNESVSLVEEDIGKQGENSSRKSSLTGIGNKELHYASLDLMRSGSESEDSNRTLKTQTSLTESSSASSPSPNLTTDASAFNYAEIDFVKSGSSQKTIH</sequence>
<evidence type="ECO:0000313" key="13">
    <source>
        <dbReference type="EnsemblMetazoa" id="XP_014250978.1"/>
    </source>
</evidence>
<dbReference type="GO" id="GO:0043548">
    <property type="term" value="F:phosphatidylinositol 3-kinase binding"/>
    <property type="evidence" value="ECO:0007669"/>
    <property type="project" value="TreeGrafter"/>
</dbReference>
<keyword evidence="4" id="KW-0341">Growth regulation</keyword>
<feature type="compositionally biased region" description="Polar residues" evidence="10">
    <location>
        <begin position="308"/>
        <end position="329"/>
    </location>
</feature>
<feature type="compositionally biased region" description="Basic and acidic residues" evidence="10">
    <location>
        <begin position="544"/>
        <end position="558"/>
    </location>
</feature>
<comment type="subunit">
    <text evidence="1">Bindings to phosphatidylinositol 3-kinase and SHP2.</text>
</comment>
<dbReference type="GO" id="GO:0005829">
    <property type="term" value="C:cytosol"/>
    <property type="evidence" value="ECO:0007669"/>
    <property type="project" value="TreeGrafter"/>
</dbReference>
<dbReference type="SMART" id="SM00310">
    <property type="entry name" value="PTBI"/>
    <property type="match status" value="1"/>
</dbReference>
<feature type="region of interest" description="Disordered" evidence="10">
    <location>
        <begin position="719"/>
        <end position="739"/>
    </location>
</feature>
<evidence type="ECO:0000256" key="5">
    <source>
        <dbReference type="ARBA" id="ARBA00022737"/>
    </source>
</evidence>
<evidence type="ECO:0000256" key="8">
    <source>
        <dbReference type="ARBA" id="ARBA00033282"/>
    </source>
</evidence>
<keyword evidence="7" id="KW-0896">Oogenesis</keyword>
<dbReference type="InterPro" id="IPR001849">
    <property type="entry name" value="PH_domain"/>
</dbReference>
<feature type="compositionally biased region" description="Low complexity" evidence="10">
    <location>
        <begin position="977"/>
        <end position="995"/>
    </location>
</feature>
<evidence type="ECO:0000256" key="9">
    <source>
        <dbReference type="ARBA" id="ARBA00046145"/>
    </source>
</evidence>
<feature type="region of interest" description="Disordered" evidence="10">
    <location>
        <begin position="537"/>
        <end position="574"/>
    </location>
</feature>
<dbReference type="InterPro" id="IPR011993">
    <property type="entry name" value="PH-like_dom_sf"/>
</dbReference>
<proteinExistence type="predicted"/>
<dbReference type="CTD" id="30067"/>
<keyword evidence="5" id="KW-0677">Repeat</keyword>
<feature type="compositionally biased region" description="Low complexity" evidence="10">
    <location>
        <begin position="1225"/>
        <end position="1244"/>
    </location>
</feature>
<protein>
    <recommendedName>
        <fullName evidence="2">Insulin receptor substrate 1</fullName>
    </recommendedName>
    <alternativeName>
        <fullName evidence="8">Protein chico</fullName>
    </alternativeName>
</protein>
<evidence type="ECO:0000256" key="3">
    <source>
        <dbReference type="ARBA" id="ARBA00022553"/>
    </source>
</evidence>
<comment type="function">
    <text evidence="9">Activates phosphatidylinositol 3-kinase when bound to the regulatory p85 subunit. May mediate the control of various cellular processes by insulin-like peptides. When phosphorylated by the insulin receptor binds specifically to various cellular proteins containing SH2 domains. Involved in control of cell proliferation, cell size, and body and organ growth throughout development. Also has a role in a signaling pathway controlling the physiological response required to endure periods of low nutrient conditions. Insulin/insulin-like growth factor (IGF) signaling pathway has a role in regulating aging and is necessary in the ovary for vitellogenic maturation.</text>
</comment>
<dbReference type="KEGG" id="clec:106667510"/>
<keyword evidence="3" id="KW-0597">Phosphoprotein</keyword>
<dbReference type="GO" id="GO:0008286">
    <property type="term" value="P:insulin receptor signaling pathway"/>
    <property type="evidence" value="ECO:0007669"/>
    <property type="project" value="InterPro"/>
</dbReference>
<feature type="region of interest" description="Disordered" evidence="10">
    <location>
        <begin position="885"/>
        <end position="940"/>
    </location>
</feature>
<dbReference type="RefSeq" id="XP_014250978.1">
    <property type="nucleotide sequence ID" value="XM_014395492.2"/>
</dbReference>
<keyword evidence="6" id="KW-0221">Differentiation</keyword>
<feature type="region of interest" description="Disordered" evidence="10">
    <location>
        <begin position="1211"/>
        <end position="1245"/>
    </location>
</feature>
<dbReference type="InterPro" id="IPR002404">
    <property type="entry name" value="IRS_PTB"/>
</dbReference>
<accession>A0A8I6RVP9</accession>
<dbReference type="PANTHER" id="PTHR10614:SF13">
    <property type="entry name" value="INSULIN RECEPTOR SUBSTRATE 1"/>
    <property type="match status" value="1"/>
</dbReference>
<reference evidence="13" key="1">
    <citation type="submission" date="2022-01" db="UniProtKB">
        <authorList>
            <consortium name="EnsemblMetazoa"/>
        </authorList>
    </citation>
    <scope>IDENTIFICATION</scope>
</reference>
<feature type="region of interest" description="Disordered" evidence="10">
    <location>
        <begin position="1100"/>
        <end position="1119"/>
    </location>
</feature>
<dbReference type="PROSITE" id="PS50003">
    <property type="entry name" value="PH_DOMAIN"/>
    <property type="match status" value="1"/>
</dbReference>
<dbReference type="Proteomes" id="UP000494040">
    <property type="component" value="Unassembled WGS sequence"/>
</dbReference>
<feature type="compositionally biased region" description="Low complexity" evidence="10">
    <location>
        <begin position="563"/>
        <end position="574"/>
    </location>
</feature>
<dbReference type="CDD" id="cd01257">
    <property type="entry name" value="PH_IRS"/>
    <property type="match status" value="1"/>
</dbReference>
<organism evidence="13 14">
    <name type="scientific">Cimex lectularius</name>
    <name type="common">Bed bug</name>
    <name type="synonym">Acanthia lectularia</name>
    <dbReference type="NCBI Taxonomy" id="79782"/>
    <lineage>
        <taxon>Eukaryota</taxon>
        <taxon>Metazoa</taxon>
        <taxon>Ecdysozoa</taxon>
        <taxon>Arthropoda</taxon>
        <taxon>Hexapoda</taxon>
        <taxon>Insecta</taxon>
        <taxon>Pterygota</taxon>
        <taxon>Neoptera</taxon>
        <taxon>Paraneoptera</taxon>
        <taxon>Hemiptera</taxon>
        <taxon>Heteroptera</taxon>
        <taxon>Panheteroptera</taxon>
        <taxon>Cimicomorpha</taxon>
        <taxon>Cimicidae</taxon>
        <taxon>Cimex</taxon>
    </lineage>
</organism>
<feature type="compositionally biased region" description="Polar residues" evidence="10">
    <location>
        <begin position="1152"/>
        <end position="1169"/>
    </location>
</feature>
<dbReference type="EnsemblMetazoa" id="XM_014395492.2">
    <property type="protein sequence ID" value="XP_014250978.1"/>
    <property type="gene ID" value="LOC106667510"/>
</dbReference>
<dbReference type="Gene3D" id="2.30.29.30">
    <property type="entry name" value="Pleckstrin-homology domain (PH domain)/Phosphotyrosine-binding domain (PTB)"/>
    <property type="match status" value="2"/>
</dbReference>
<dbReference type="PROSITE" id="PS51064">
    <property type="entry name" value="IRS_PTB"/>
    <property type="match status" value="1"/>
</dbReference>
<keyword evidence="14" id="KW-1185">Reference proteome</keyword>
<evidence type="ECO:0000256" key="4">
    <source>
        <dbReference type="ARBA" id="ARBA00022604"/>
    </source>
</evidence>